<gene>
    <name evidence="2" type="ORF">H9828_05265</name>
</gene>
<dbReference type="AlphaFoldDB" id="A0A9D2CAZ7"/>
<feature type="signal peptide" evidence="1">
    <location>
        <begin position="1"/>
        <end position="19"/>
    </location>
</feature>
<keyword evidence="1" id="KW-0732">Signal</keyword>
<dbReference type="InterPro" id="IPR032342">
    <property type="entry name" value="DUF4861"/>
</dbReference>
<reference evidence="2" key="1">
    <citation type="journal article" date="2021" name="PeerJ">
        <title>Extensive microbial diversity within the chicken gut microbiome revealed by metagenomics and culture.</title>
        <authorList>
            <person name="Gilroy R."/>
            <person name="Ravi A."/>
            <person name="Getino M."/>
            <person name="Pursley I."/>
            <person name="Horton D.L."/>
            <person name="Alikhan N.F."/>
            <person name="Baker D."/>
            <person name="Gharbi K."/>
            <person name="Hall N."/>
            <person name="Watson M."/>
            <person name="Adriaenssens E.M."/>
            <person name="Foster-Nyarko E."/>
            <person name="Jarju S."/>
            <person name="Secka A."/>
            <person name="Antonio M."/>
            <person name="Oren A."/>
            <person name="Chaudhuri R.R."/>
            <person name="La Ragione R."/>
            <person name="Hildebrand F."/>
            <person name="Pallen M.J."/>
        </authorList>
    </citation>
    <scope>NUCLEOTIDE SEQUENCE</scope>
    <source>
        <strain evidence="2">5134</strain>
    </source>
</reference>
<organism evidence="2 3">
    <name type="scientific">Candidatus Alistipes intestinigallinarum</name>
    <dbReference type="NCBI Taxonomy" id="2838440"/>
    <lineage>
        <taxon>Bacteria</taxon>
        <taxon>Pseudomonadati</taxon>
        <taxon>Bacteroidota</taxon>
        <taxon>Bacteroidia</taxon>
        <taxon>Bacteroidales</taxon>
        <taxon>Rikenellaceae</taxon>
        <taxon>Alistipes</taxon>
    </lineage>
</organism>
<accession>A0A9D2CAZ7</accession>
<dbReference type="EMBL" id="DXDA01000044">
    <property type="protein sequence ID" value="HIY68806.1"/>
    <property type="molecule type" value="Genomic_DNA"/>
</dbReference>
<sequence length="391" mass="44893">MKRFSLLLLILCLAGGDLAARNLRTRYRVTTAGNRTSCPVVLRDVPTWARSVRVLAEGTEIPSQLDRPLGEVAFVADIPHSRDFEVVYSSKPAENRFPNRVHAQMWLKNPDKTLRAADTVSSTKDDMYHKLHHHGPAFESEYAAYRIYFDKKQTIDTYGKKLPRLELAETMWYPTEAQMAADYGYDNLRVFGSVGVGALKGWDAEKRKMIHITDFARREARIVAKGPVRTVVEMRVEGWRYCGREIAMTSRYILYAGHSDVRVENRIEGDFSDLLFTTGVMKMAGNEMRRTETAIAAVGCDFPENDTLKWERERVGLAIAVPADRIVSRLDDRTSYLFQLTPDAEGRIDYVFDMWWRRSSWLKGIPDGEFPERMLERLDAEVPEAEVRRLK</sequence>
<feature type="chain" id="PRO_5039458067" evidence="1">
    <location>
        <begin position="20"/>
        <end position="391"/>
    </location>
</feature>
<name>A0A9D2CAZ7_9BACT</name>
<dbReference type="Pfam" id="PF16153">
    <property type="entry name" value="DUF4861"/>
    <property type="match status" value="1"/>
</dbReference>
<proteinExistence type="predicted"/>
<evidence type="ECO:0000313" key="2">
    <source>
        <dbReference type="EMBL" id="HIY68806.1"/>
    </source>
</evidence>
<comment type="caution">
    <text evidence="2">The sequence shown here is derived from an EMBL/GenBank/DDBJ whole genome shotgun (WGS) entry which is preliminary data.</text>
</comment>
<dbReference type="Proteomes" id="UP000886844">
    <property type="component" value="Unassembled WGS sequence"/>
</dbReference>
<protein>
    <submittedName>
        <fullName evidence="2">DUF4861 domain-containing protein</fullName>
    </submittedName>
</protein>
<evidence type="ECO:0000256" key="1">
    <source>
        <dbReference type="SAM" id="SignalP"/>
    </source>
</evidence>
<reference evidence="2" key="2">
    <citation type="submission" date="2021-04" db="EMBL/GenBank/DDBJ databases">
        <authorList>
            <person name="Gilroy R."/>
        </authorList>
    </citation>
    <scope>NUCLEOTIDE SEQUENCE</scope>
    <source>
        <strain evidence="2">5134</strain>
    </source>
</reference>
<evidence type="ECO:0000313" key="3">
    <source>
        <dbReference type="Proteomes" id="UP000886844"/>
    </source>
</evidence>